<evidence type="ECO:0000313" key="5">
    <source>
        <dbReference type="EMBL" id="GFS45884.1"/>
    </source>
</evidence>
<reference evidence="6" key="1">
    <citation type="submission" date="2019-07" db="EMBL/GenBank/DDBJ databases">
        <title>De Novo Assembly of kiwifruit Actinidia rufa.</title>
        <authorList>
            <person name="Sugita-Konishi S."/>
            <person name="Sato K."/>
            <person name="Mori E."/>
            <person name="Abe Y."/>
            <person name="Kisaki G."/>
            <person name="Hamano K."/>
            <person name="Suezawa K."/>
            <person name="Otani M."/>
            <person name="Fukuda T."/>
            <person name="Manabe T."/>
            <person name="Gomi K."/>
            <person name="Tabuchi M."/>
            <person name="Akimitsu K."/>
            <person name="Kataoka I."/>
        </authorList>
    </citation>
    <scope>NUCLEOTIDE SEQUENCE [LARGE SCALE GENOMIC DNA]</scope>
    <source>
        <strain evidence="6">cv. Fuchu</strain>
    </source>
</reference>
<dbReference type="GO" id="GO:0009903">
    <property type="term" value="P:chloroplast avoidance movement"/>
    <property type="evidence" value="ECO:0007669"/>
    <property type="project" value="TreeGrafter"/>
</dbReference>
<dbReference type="Proteomes" id="UP000585474">
    <property type="component" value="Unassembled WGS sequence"/>
</dbReference>
<dbReference type="PANTHER" id="PTHR32054:SF3">
    <property type="entry name" value="HEAVY CHAIN, PUTATIVE, EXPRESSED-RELATED"/>
    <property type="match status" value="1"/>
</dbReference>
<feature type="compositionally biased region" description="Basic and acidic residues" evidence="4">
    <location>
        <begin position="454"/>
        <end position="468"/>
    </location>
</feature>
<feature type="region of interest" description="Disordered" evidence="4">
    <location>
        <begin position="1"/>
        <end position="47"/>
    </location>
</feature>
<accession>A0A7J0DZC0</accession>
<dbReference type="PANTHER" id="PTHR32054">
    <property type="entry name" value="HEAVY CHAIN, PUTATIVE, EXPRESSED-RELATED-RELATED"/>
    <property type="match status" value="1"/>
</dbReference>
<evidence type="ECO:0000256" key="4">
    <source>
        <dbReference type="SAM" id="MobiDB-lite"/>
    </source>
</evidence>
<organism evidence="5 6">
    <name type="scientific">Actinidia rufa</name>
    <dbReference type="NCBI Taxonomy" id="165716"/>
    <lineage>
        <taxon>Eukaryota</taxon>
        <taxon>Viridiplantae</taxon>
        <taxon>Streptophyta</taxon>
        <taxon>Embryophyta</taxon>
        <taxon>Tracheophyta</taxon>
        <taxon>Spermatophyta</taxon>
        <taxon>Magnoliopsida</taxon>
        <taxon>eudicotyledons</taxon>
        <taxon>Gunneridae</taxon>
        <taxon>Pentapetalae</taxon>
        <taxon>asterids</taxon>
        <taxon>Ericales</taxon>
        <taxon>Actinidiaceae</taxon>
        <taxon>Actinidia</taxon>
    </lineage>
</organism>
<feature type="region of interest" description="Disordered" evidence="4">
    <location>
        <begin position="112"/>
        <end position="138"/>
    </location>
</feature>
<evidence type="ECO:0000256" key="3">
    <source>
        <dbReference type="SAM" id="Coils"/>
    </source>
</evidence>
<protein>
    <submittedName>
        <fullName evidence="5">Weak chloroplast movement under blue light protein</fullName>
    </submittedName>
</protein>
<feature type="region of interest" description="Disordered" evidence="4">
    <location>
        <begin position="452"/>
        <end position="485"/>
    </location>
</feature>
<evidence type="ECO:0000313" key="6">
    <source>
        <dbReference type="Proteomes" id="UP000585474"/>
    </source>
</evidence>
<name>A0A7J0DZC0_9ERIC</name>
<evidence type="ECO:0000256" key="2">
    <source>
        <dbReference type="ARBA" id="ARBA00023054"/>
    </source>
</evidence>
<dbReference type="OrthoDB" id="1111912at2759"/>
<feature type="region of interest" description="Disordered" evidence="4">
    <location>
        <begin position="303"/>
        <end position="323"/>
    </location>
</feature>
<sequence length="485" mass="53733">MFGFSIRTRQNASGSPRGGGGGSTSTVATPRSIGGSPRTEVGEIDTRAPFQSVKAAVSLFGGEGASPKARPVLKKPKTAEERVLERETQLHLAVKELDKFKEQLKSAETTKAQALRSKRTADAQHATKVNTERSNELSKEIATMRDTLNQVKLAMVQAEEEQAKSAADKEDCLKSLTTAKEEVDKKILLLKQKESDLKLWGNLEEKLEESTEAIAVIQEQLKNVQESDLESLRTVALELEDAKNVLQEVLREENLLRSSVDALKLEVDEVKRDCSKCKEKEEESESVAENLRGELERSKVKLEETLAGERKQEEASDDMHLKLLQNVAKETEEKLQAALEEAEEAKAAEKLVSDQIRITPARDDATNSETRDKIKLSAEDFESLSKKVEVIEKLAQMKVAAATAEVEASNASEREAVKRLEASLKEMEDIKAATEDALKKAEMADAAKQVVEGELQKWRQQEQNKETGETSSSHQDPEGSLHLQF</sequence>
<dbReference type="GO" id="GO:0009904">
    <property type="term" value="P:chloroplast accumulation movement"/>
    <property type="evidence" value="ECO:0007669"/>
    <property type="project" value="TreeGrafter"/>
</dbReference>
<feature type="compositionally biased region" description="Basic and acidic residues" evidence="4">
    <location>
        <begin position="303"/>
        <end position="321"/>
    </location>
</feature>
<proteinExistence type="inferred from homology"/>
<comment type="similarity">
    <text evidence="1">Belongs to the WEB family.</text>
</comment>
<dbReference type="EMBL" id="BJWL01000455">
    <property type="protein sequence ID" value="GFS45884.1"/>
    <property type="molecule type" value="Genomic_DNA"/>
</dbReference>
<dbReference type="GO" id="GO:0005829">
    <property type="term" value="C:cytosol"/>
    <property type="evidence" value="ECO:0007669"/>
    <property type="project" value="TreeGrafter"/>
</dbReference>
<comment type="caution">
    <text evidence="5">The sequence shown here is derived from an EMBL/GenBank/DDBJ whole genome shotgun (WGS) entry which is preliminary data.</text>
</comment>
<gene>
    <name evidence="5" type="ORF">Acr_00g0098790</name>
</gene>
<evidence type="ECO:0000256" key="1">
    <source>
        <dbReference type="ARBA" id="ARBA00005485"/>
    </source>
</evidence>
<dbReference type="Pfam" id="PF05701">
    <property type="entry name" value="WEMBL"/>
    <property type="match status" value="1"/>
</dbReference>
<keyword evidence="6" id="KW-1185">Reference proteome</keyword>
<feature type="coiled-coil region" evidence="3">
    <location>
        <begin position="410"/>
        <end position="444"/>
    </location>
</feature>
<keyword evidence="2 3" id="KW-0175">Coiled coil</keyword>
<dbReference type="AlphaFoldDB" id="A0A7J0DZC0"/>
<dbReference type="InterPro" id="IPR008545">
    <property type="entry name" value="Web"/>
</dbReference>